<dbReference type="PANTHER" id="PTHR15881:SF2">
    <property type="entry name" value="MARGINAL ZONE B- AND B1-CELL-SPECIFIC PROTEIN"/>
    <property type="match status" value="1"/>
</dbReference>
<feature type="domain" description="RING-type" evidence="6">
    <location>
        <begin position="155"/>
        <end position="208"/>
    </location>
</feature>
<evidence type="ECO:0000313" key="7">
    <source>
        <dbReference type="EMBL" id="CBY42282.1"/>
    </source>
</evidence>
<gene>
    <name evidence="7" type="ORF">GSOID_T00025960001</name>
</gene>
<reference evidence="7" key="1">
    <citation type="journal article" date="2010" name="Science">
        <title>Plasticity of animal genome architecture unmasked by rapid evolution of a pelagic tunicate.</title>
        <authorList>
            <person name="Denoeud F."/>
            <person name="Henriet S."/>
            <person name="Mungpakdee S."/>
            <person name="Aury J.M."/>
            <person name="Da Silva C."/>
            <person name="Brinkmann H."/>
            <person name="Mikhaleva J."/>
            <person name="Olsen L.C."/>
            <person name="Jubin C."/>
            <person name="Canestro C."/>
            <person name="Bouquet J.M."/>
            <person name="Danks G."/>
            <person name="Poulain J."/>
            <person name="Campsteijn C."/>
            <person name="Adamski M."/>
            <person name="Cross I."/>
            <person name="Yadetie F."/>
            <person name="Muffato M."/>
            <person name="Louis A."/>
            <person name="Butcher S."/>
            <person name="Tsagkogeorga G."/>
            <person name="Konrad A."/>
            <person name="Singh S."/>
            <person name="Jensen M.F."/>
            <person name="Cong E.H."/>
            <person name="Eikeseth-Otteraa H."/>
            <person name="Noel B."/>
            <person name="Anthouard V."/>
            <person name="Porcel B.M."/>
            <person name="Kachouri-Lafond R."/>
            <person name="Nishino A."/>
            <person name="Ugolini M."/>
            <person name="Chourrout P."/>
            <person name="Nishida H."/>
            <person name="Aasland R."/>
            <person name="Huzurbazar S."/>
            <person name="Westhof E."/>
            <person name="Delsuc F."/>
            <person name="Lehrach H."/>
            <person name="Reinhardt R."/>
            <person name="Weissenbach J."/>
            <person name="Roy S.W."/>
            <person name="Artiguenave F."/>
            <person name="Postlethwait J.H."/>
            <person name="Manak J.R."/>
            <person name="Thompson E.M."/>
            <person name="Jaillon O."/>
            <person name="Du Pasquier L."/>
            <person name="Boudinot P."/>
            <person name="Liberles D.A."/>
            <person name="Volff J.N."/>
            <person name="Philippe H."/>
            <person name="Lenhard B."/>
            <person name="Roest Crollius H."/>
            <person name="Wincker P."/>
            <person name="Chourrout D."/>
        </authorList>
    </citation>
    <scope>NUCLEOTIDE SEQUENCE [LARGE SCALE GENOMIC DNA]</scope>
</reference>
<dbReference type="GO" id="GO:0005576">
    <property type="term" value="C:extracellular region"/>
    <property type="evidence" value="ECO:0007669"/>
    <property type="project" value="TreeGrafter"/>
</dbReference>
<keyword evidence="3" id="KW-0862">Zinc</keyword>
<dbReference type="Proteomes" id="UP000011014">
    <property type="component" value="Unassembled WGS sequence"/>
</dbReference>
<dbReference type="GO" id="GO:0008270">
    <property type="term" value="F:zinc ion binding"/>
    <property type="evidence" value="ECO:0007669"/>
    <property type="project" value="UniProtKB-KW"/>
</dbReference>
<feature type="coiled-coil region" evidence="5">
    <location>
        <begin position="93"/>
        <end position="148"/>
    </location>
</feature>
<dbReference type="EMBL" id="FN657011">
    <property type="protein sequence ID" value="CBY42282.1"/>
    <property type="molecule type" value="Genomic_DNA"/>
</dbReference>
<dbReference type="PANTHER" id="PTHR15881">
    <property type="entry name" value="MARGINAL ZONE B- AND B1-CELL-SPECIFIC PROTEIN"/>
    <property type="match status" value="1"/>
</dbReference>
<dbReference type="InterPro" id="IPR001841">
    <property type="entry name" value="Znf_RING"/>
</dbReference>
<evidence type="ECO:0000256" key="4">
    <source>
        <dbReference type="PROSITE-ProRule" id="PRU00175"/>
    </source>
</evidence>
<dbReference type="GO" id="GO:0034663">
    <property type="term" value="C:endoplasmic reticulum chaperone complex"/>
    <property type="evidence" value="ECO:0007669"/>
    <property type="project" value="TreeGrafter"/>
</dbReference>
<proteinExistence type="predicted"/>
<organism evidence="7">
    <name type="scientific">Oikopleura dioica</name>
    <name type="common">Tunicate</name>
    <dbReference type="NCBI Taxonomy" id="34765"/>
    <lineage>
        <taxon>Eukaryota</taxon>
        <taxon>Metazoa</taxon>
        <taxon>Chordata</taxon>
        <taxon>Tunicata</taxon>
        <taxon>Appendicularia</taxon>
        <taxon>Copelata</taxon>
        <taxon>Oikopleuridae</taxon>
        <taxon>Oikopleura</taxon>
    </lineage>
</organism>
<dbReference type="AlphaFoldDB" id="E4Z3K4"/>
<sequence>MNFYFQELVNLPREALMAIILKLRRENSVLVNENREMQILKHTLTHKEVLIKSYSELQKHNNAIIDSKISEIAVKKIEISTGNTKIRIKCKELELVERELSLKMSECNELERKIDLIKKDLHDKAEQVREKNETIKAADQRVKILESQLDDENCCSICFAKYDESENAHYCIKTCGHQACSQCLDNILPKLNRRVFSPDMKIFCILPRFTSAQEFGEDSGSIRLEAPALDSEEGGNWHIAPHLVCDACRIISAEINKRMNFEINKFPSVKSGKKELSEDRVIEIIEEICDDPKTFKDAGLKVIDGVQRISAPGYETDQVSGVTQGGMMWPHRFITKCNQMIENSFDDEWEIYKYIRNNPSGLVYKMCYQDEKADCVRFPVSSVAKYKDEL</sequence>
<protein>
    <recommendedName>
        <fullName evidence="6">RING-type domain-containing protein</fullName>
    </recommendedName>
</protein>
<name>E4Z3K4_OIKDI</name>
<dbReference type="InterPro" id="IPR013083">
    <property type="entry name" value="Znf_RING/FYVE/PHD"/>
</dbReference>
<keyword evidence="1" id="KW-0479">Metal-binding</keyword>
<evidence type="ECO:0000256" key="1">
    <source>
        <dbReference type="ARBA" id="ARBA00022723"/>
    </source>
</evidence>
<evidence type="ECO:0000256" key="3">
    <source>
        <dbReference type="ARBA" id="ARBA00022833"/>
    </source>
</evidence>
<keyword evidence="2 4" id="KW-0863">Zinc-finger</keyword>
<dbReference type="Gene3D" id="3.30.40.10">
    <property type="entry name" value="Zinc/RING finger domain, C3HC4 (zinc finger)"/>
    <property type="match status" value="1"/>
</dbReference>
<keyword evidence="5" id="KW-0175">Coiled coil</keyword>
<dbReference type="SUPFAM" id="SSF57850">
    <property type="entry name" value="RING/U-box"/>
    <property type="match status" value="1"/>
</dbReference>
<evidence type="ECO:0000256" key="2">
    <source>
        <dbReference type="ARBA" id="ARBA00022771"/>
    </source>
</evidence>
<evidence type="ECO:0000256" key="5">
    <source>
        <dbReference type="SAM" id="Coils"/>
    </source>
</evidence>
<evidence type="ECO:0000259" key="6">
    <source>
        <dbReference type="PROSITE" id="PS50089"/>
    </source>
</evidence>
<dbReference type="InterPro" id="IPR052682">
    <property type="entry name" value="MZB1"/>
</dbReference>
<dbReference type="PROSITE" id="PS50089">
    <property type="entry name" value="ZF_RING_2"/>
    <property type="match status" value="1"/>
</dbReference>
<accession>E4Z3K4</accession>